<protein>
    <submittedName>
        <fullName evidence="6">LysR family transcriptional regulator</fullName>
    </submittedName>
</protein>
<dbReference type="Gene3D" id="1.10.10.10">
    <property type="entry name" value="Winged helix-like DNA-binding domain superfamily/Winged helix DNA-binding domain"/>
    <property type="match status" value="1"/>
</dbReference>
<dbReference type="InterPro" id="IPR005119">
    <property type="entry name" value="LysR_subst-bd"/>
</dbReference>
<dbReference type="PROSITE" id="PS50931">
    <property type="entry name" value="HTH_LYSR"/>
    <property type="match status" value="1"/>
</dbReference>
<feature type="domain" description="HTH lysR-type" evidence="5">
    <location>
        <begin position="2"/>
        <end position="59"/>
    </location>
</feature>
<keyword evidence="3" id="KW-0238">DNA-binding</keyword>
<evidence type="ECO:0000256" key="3">
    <source>
        <dbReference type="ARBA" id="ARBA00023125"/>
    </source>
</evidence>
<dbReference type="RefSeq" id="WP_200112848.1">
    <property type="nucleotide sequence ID" value="NZ_JAEHOH010000001.1"/>
</dbReference>
<dbReference type="PANTHER" id="PTHR30346:SF29">
    <property type="entry name" value="LYSR SUBSTRATE-BINDING"/>
    <property type="match status" value="1"/>
</dbReference>
<proteinExistence type="inferred from homology"/>
<evidence type="ECO:0000256" key="1">
    <source>
        <dbReference type="ARBA" id="ARBA00009437"/>
    </source>
</evidence>
<dbReference type="GO" id="GO:0032993">
    <property type="term" value="C:protein-DNA complex"/>
    <property type="evidence" value="ECO:0007669"/>
    <property type="project" value="TreeGrafter"/>
</dbReference>
<organism evidence="6 7">
    <name type="scientific">Leucobacter chromiisoli</name>
    <dbReference type="NCBI Taxonomy" id="2796471"/>
    <lineage>
        <taxon>Bacteria</taxon>
        <taxon>Bacillati</taxon>
        <taxon>Actinomycetota</taxon>
        <taxon>Actinomycetes</taxon>
        <taxon>Micrococcales</taxon>
        <taxon>Microbacteriaceae</taxon>
        <taxon>Leucobacter</taxon>
    </lineage>
</organism>
<keyword evidence="7" id="KW-1185">Reference proteome</keyword>
<dbReference type="InterPro" id="IPR036388">
    <property type="entry name" value="WH-like_DNA-bd_sf"/>
</dbReference>
<gene>
    <name evidence="6" type="ORF">JD276_00960</name>
</gene>
<dbReference type="SUPFAM" id="SSF53850">
    <property type="entry name" value="Periplasmic binding protein-like II"/>
    <property type="match status" value="1"/>
</dbReference>
<sequence length="308" mass="33351">MLEMKRLRLLWELGARGTVAAVAEALNYSPSAVSQQLGILEREAGVPLLRRVGRALELTPAGEALVAETEELLAGLERAEAALHRVRAEVTGTIRVAAFQTAMLAIVPRALRRLREEYPRLRVEVVQHEPGAALRETWARGFDLVIAEQYPGHSTEHFAGLDREPLTRDPIRLGLPVPGTGGSGSDDRFDAVRTLADAAELPWVMEPHGAATRHWAEQACRSAGFEPDVRYETADLQAHVRLIESGNAVALLPGLVHVGAEHRMRLVELEGAPRRRIFTAARAASGGHPALAAVRTALAEEAAALSFA</sequence>
<keyword evidence="4" id="KW-0804">Transcription</keyword>
<dbReference type="SUPFAM" id="SSF46785">
    <property type="entry name" value="Winged helix' DNA-binding domain"/>
    <property type="match status" value="1"/>
</dbReference>
<accession>A0A934Q6R1</accession>
<evidence type="ECO:0000313" key="6">
    <source>
        <dbReference type="EMBL" id="MBK0417607.1"/>
    </source>
</evidence>
<dbReference type="EMBL" id="JAEHOH010000001">
    <property type="protein sequence ID" value="MBK0417607.1"/>
    <property type="molecule type" value="Genomic_DNA"/>
</dbReference>
<keyword evidence="2" id="KW-0805">Transcription regulation</keyword>
<dbReference type="Proteomes" id="UP000608530">
    <property type="component" value="Unassembled WGS sequence"/>
</dbReference>
<evidence type="ECO:0000256" key="2">
    <source>
        <dbReference type="ARBA" id="ARBA00023015"/>
    </source>
</evidence>
<evidence type="ECO:0000259" key="5">
    <source>
        <dbReference type="PROSITE" id="PS50931"/>
    </source>
</evidence>
<dbReference type="GO" id="GO:0003700">
    <property type="term" value="F:DNA-binding transcription factor activity"/>
    <property type="evidence" value="ECO:0007669"/>
    <property type="project" value="InterPro"/>
</dbReference>
<dbReference type="Gene3D" id="3.40.190.10">
    <property type="entry name" value="Periplasmic binding protein-like II"/>
    <property type="match status" value="2"/>
</dbReference>
<name>A0A934Q6R1_9MICO</name>
<dbReference type="PANTHER" id="PTHR30346">
    <property type="entry name" value="TRANSCRIPTIONAL DUAL REGULATOR HCAR-RELATED"/>
    <property type="match status" value="1"/>
</dbReference>
<evidence type="ECO:0000256" key="4">
    <source>
        <dbReference type="ARBA" id="ARBA00023163"/>
    </source>
</evidence>
<evidence type="ECO:0000313" key="7">
    <source>
        <dbReference type="Proteomes" id="UP000608530"/>
    </source>
</evidence>
<dbReference type="InterPro" id="IPR000847">
    <property type="entry name" value="LysR_HTH_N"/>
</dbReference>
<dbReference type="InterPro" id="IPR036390">
    <property type="entry name" value="WH_DNA-bd_sf"/>
</dbReference>
<comment type="similarity">
    <text evidence="1">Belongs to the LysR transcriptional regulatory family.</text>
</comment>
<dbReference type="AlphaFoldDB" id="A0A934Q6R1"/>
<comment type="caution">
    <text evidence="6">The sequence shown here is derived from an EMBL/GenBank/DDBJ whole genome shotgun (WGS) entry which is preliminary data.</text>
</comment>
<dbReference type="Pfam" id="PF03466">
    <property type="entry name" value="LysR_substrate"/>
    <property type="match status" value="1"/>
</dbReference>
<dbReference type="GO" id="GO:0003677">
    <property type="term" value="F:DNA binding"/>
    <property type="evidence" value="ECO:0007669"/>
    <property type="project" value="UniProtKB-KW"/>
</dbReference>
<dbReference type="Pfam" id="PF00126">
    <property type="entry name" value="HTH_1"/>
    <property type="match status" value="1"/>
</dbReference>
<reference evidence="6" key="1">
    <citation type="submission" date="2020-12" db="EMBL/GenBank/DDBJ databases">
        <title>Leucobacter sp. CAS1, isolated from Chromium sludge.</title>
        <authorList>
            <person name="Xu Z."/>
        </authorList>
    </citation>
    <scope>NUCLEOTIDE SEQUENCE</scope>
    <source>
        <strain evidence="6">CSA1</strain>
    </source>
</reference>